<dbReference type="InterPro" id="IPR004827">
    <property type="entry name" value="bZIP"/>
</dbReference>
<dbReference type="Gene3D" id="1.20.5.170">
    <property type="match status" value="1"/>
</dbReference>
<evidence type="ECO:0000256" key="2">
    <source>
        <dbReference type="ARBA" id="ARBA00007163"/>
    </source>
</evidence>
<evidence type="ECO:0000256" key="3">
    <source>
        <dbReference type="ARBA" id="ARBA00023015"/>
    </source>
</evidence>
<comment type="similarity">
    <text evidence="2">Belongs to the bZIP family.</text>
</comment>
<evidence type="ECO:0000256" key="8">
    <source>
        <dbReference type="SAM" id="Coils"/>
    </source>
</evidence>
<keyword evidence="3" id="KW-0805">Transcription regulation</keyword>
<dbReference type="InterPro" id="IPR046347">
    <property type="entry name" value="bZIP_sf"/>
</dbReference>
<feature type="compositionally biased region" description="Low complexity" evidence="9">
    <location>
        <begin position="577"/>
        <end position="597"/>
    </location>
</feature>
<organism evidence="11">
    <name type="scientific">Anthurium amnicola</name>
    <dbReference type="NCBI Taxonomy" id="1678845"/>
    <lineage>
        <taxon>Eukaryota</taxon>
        <taxon>Viridiplantae</taxon>
        <taxon>Streptophyta</taxon>
        <taxon>Embryophyta</taxon>
        <taxon>Tracheophyta</taxon>
        <taxon>Spermatophyta</taxon>
        <taxon>Magnoliopsida</taxon>
        <taxon>Liliopsida</taxon>
        <taxon>Araceae</taxon>
        <taxon>Pothoideae</taxon>
        <taxon>Potheae</taxon>
        <taxon>Anthurium</taxon>
    </lineage>
</organism>
<feature type="domain" description="BZIP" evidence="10">
    <location>
        <begin position="462"/>
        <end position="525"/>
    </location>
</feature>
<reference evidence="11" key="1">
    <citation type="submission" date="2015-07" db="EMBL/GenBank/DDBJ databases">
        <title>Transcriptome Assembly of Anthurium amnicola.</title>
        <authorList>
            <person name="Suzuki J."/>
        </authorList>
    </citation>
    <scope>NUCLEOTIDE SEQUENCE</scope>
</reference>
<feature type="compositionally biased region" description="Polar residues" evidence="9">
    <location>
        <begin position="79"/>
        <end position="92"/>
    </location>
</feature>
<dbReference type="PROSITE" id="PS50217">
    <property type="entry name" value="BZIP"/>
    <property type="match status" value="1"/>
</dbReference>
<evidence type="ECO:0000256" key="1">
    <source>
        <dbReference type="ARBA" id="ARBA00004123"/>
    </source>
</evidence>
<dbReference type="GO" id="GO:0003677">
    <property type="term" value="F:DNA binding"/>
    <property type="evidence" value="ECO:0007669"/>
    <property type="project" value="UniProtKB-KW"/>
</dbReference>
<keyword evidence="5" id="KW-0804">Transcription</keyword>
<feature type="compositionally biased region" description="Low complexity" evidence="9">
    <location>
        <begin position="341"/>
        <end position="350"/>
    </location>
</feature>
<evidence type="ECO:0000313" key="11">
    <source>
        <dbReference type="EMBL" id="JAT46247.1"/>
    </source>
</evidence>
<keyword evidence="4" id="KW-0238">DNA-binding</keyword>
<feature type="coiled-coil region" evidence="8">
    <location>
        <begin position="480"/>
        <end position="514"/>
    </location>
</feature>
<proteinExistence type="inferred from homology"/>
<evidence type="ECO:0000256" key="6">
    <source>
        <dbReference type="ARBA" id="ARBA00023242"/>
    </source>
</evidence>
<feature type="compositionally biased region" description="Polar residues" evidence="9">
    <location>
        <begin position="351"/>
        <end position="360"/>
    </location>
</feature>
<dbReference type="PANTHER" id="PTHR13690">
    <property type="entry name" value="TRANSCRIPTION FACTOR POSF21-RELATED"/>
    <property type="match status" value="1"/>
</dbReference>
<gene>
    <name evidence="11" type="primary">RF2a_0</name>
    <name evidence="11" type="ORF">g.54908</name>
</gene>
<dbReference type="SMART" id="SM00338">
    <property type="entry name" value="BRLZ"/>
    <property type="match status" value="1"/>
</dbReference>
<comment type="function">
    <text evidence="7">Transcription factor probably involved in vascular development and shoot tissue organization. Binds to the DNA sequence 5'-CCGAGTGTGCCCCTGG-3' present in the promoter region Box II of the phloem-specific rice tungro bacilliform virus (RTBV) promoter. May regulate tissue-specific expression of the RTBV promoter and virus replication.</text>
</comment>
<feature type="region of interest" description="Disordered" evidence="9">
    <location>
        <begin position="248"/>
        <end position="294"/>
    </location>
</feature>
<feature type="region of interest" description="Disordered" evidence="9">
    <location>
        <begin position="41"/>
        <end position="220"/>
    </location>
</feature>
<protein>
    <submittedName>
        <fullName evidence="11">Transcription factor RF2a</fullName>
    </submittedName>
</protein>
<keyword evidence="8" id="KW-0175">Coiled coil</keyword>
<accession>A0A1D1XV28</accession>
<feature type="compositionally biased region" description="Low complexity" evidence="9">
    <location>
        <begin position="148"/>
        <end position="165"/>
    </location>
</feature>
<evidence type="ECO:0000256" key="9">
    <source>
        <dbReference type="SAM" id="MobiDB-lite"/>
    </source>
</evidence>
<keyword evidence="6" id="KW-0539">Nucleus</keyword>
<feature type="compositionally biased region" description="Pro residues" evidence="9">
    <location>
        <begin position="96"/>
        <end position="109"/>
    </location>
</feature>
<evidence type="ECO:0000259" key="10">
    <source>
        <dbReference type="PROSITE" id="PS50217"/>
    </source>
</evidence>
<dbReference type="Pfam" id="PF00170">
    <property type="entry name" value="bZIP_1"/>
    <property type="match status" value="1"/>
</dbReference>
<feature type="region of interest" description="Disordered" evidence="9">
    <location>
        <begin position="566"/>
        <end position="608"/>
    </location>
</feature>
<dbReference type="GO" id="GO:0005634">
    <property type="term" value="C:nucleus"/>
    <property type="evidence" value="ECO:0007669"/>
    <property type="project" value="UniProtKB-SubCell"/>
</dbReference>
<sequence>MEPPGGSRVDLMQRLQCSAAASPSSLRKQYQQPPQLLFANYFDPHHASPSGVPIRDFSPPGIGGYGGLDRDGAAAVFGSGNNVTTAASNNVKRPSGIPPSHPHMPPPSPHSQLPNHASRSPGQQGRAQSFGHGPSHSRSLSQPATFFSLDSLPPLSPSPYRESPSATARSDASSVDVPMEDRDISSQATTPPAGPFSRSFSVRTEGSVPPQKAHRRSRSEVPFDFCQSSFPVVVPPLPQRPQGFLECSMSASGSAGSAGQQAEEQSVKKEWVWDRDVGTSAEARGRKSEGDANDDLFNAYLNLDRLDALNPSGNQDKHNDFDSRASATKTNEADSSENEAESSVNEAGSSLQQLKVSGSPSAERKEGTKRCAVGDPGSDIYTSRHGRSVSVDSFMGKMNFEDESLKLTPSPIIMEAGQHSRNNSLDETSDTLGFEFGSGEFSGVELKKIMANERLAEIALTDPKRAKRILANRQSAARSKERKMRYISELERKVQTLQTEATTLSAQLTLLQRDSSGLASQNNELKYRLQAMEQQAHLRDALNEALTAEVQRLKIANRELAEASSSNNLSQHLAAGPQLFPLHQQPPQLTQQQQEQQENSLAAKHKVN</sequence>
<feature type="compositionally biased region" description="Basic and acidic residues" evidence="9">
    <location>
        <begin position="265"/>
        <end position="290"/>
    </location>
</feature>
<dbReference type="CDD" id="cd14703">
    <property type="entry name" value="bZIP_plant_RF2"/>
    <property type="match status" value="1"/>
</dbReference>
<dbReference type="PANTHER" id="PTHR13690:SF80">
    <property type="entry name" value="BZIP TRANSCRIPTION FACTOR FAMILY PROTEIN-RELATED"/>
    <property type="match status" value="1"/>
</dbReference>
<evidence type="ECO:0000256" key="7">
    <source>
        <dbReference type="ARBA" id="ARBA00054342"/>
    </source>
</evidence>
<dbReference type="AlphaFoldDB" id="A0A1D1XV28"/>
<dbReference type="SUPFAM" id="SSF57959">
    <property type="entry name" value="Leucine zipper domain"/>
    <property type="match status" value="1"/>
</dbReference>
<feature type="compositionally biased region" description="Polar residues" evidence="9">
    <location>
        <begin position="117"/>
        <end position="127"/>
    </location>
</feature>
<dbReference type="FunFam" id="1.20.5.170:FF:000009">
    <property type="entry name" value="probable transcription factor PosF21"/>
    <property type="match status" value="1"/>
</dbReference>
<feature type="compositionally biased region" description="Low complexity" evidence="9">
    <location>
        <begin position="250"/>
        <end position="264"/>
    </location>
</feature>
<comment type="subcellular location">
    <subcellularLocation>
        <location evidence="1">Nucleus</location>
    </subcellularLocation>
</comment>
<feature type="compositionally biased region" description="Polar residues" evidence="9">
    <location>
        <begin position="136"/>
        <end position="145"/>
    </location>
</feature>
<dbReference type="GO" id="GO:0003700">
    <property type="term" value="F:DNA-binding transcription factor activity"/>
    <property type="evidence" value="ECO:0007669"/>
    <property type="project" value="InterPro"/>
</dbReference>
<name>A0A1D1XV28_9ARAE</name>
<evidence type="ECO:0000256" key="5">
    <source>
        <dbReference type="ARBA" id="ARBA00023163"/>
    </source>
</evidence>
<feature type="region of interest" description="Disordered" evidence="9">
    <location>
        <begin position="307"/>
        <end position="379"/>
    </location>
</feature>
<evidence type="ECO:0000256" key="4">
    <source>
        <dbReference type="ARBA" id="ARBA00023125"/>
    </source>
</evidence>
<dbReference type="EMBL" id="GDJX01021689">
    <property type="protein sequence ID" value="JAT46247.1"/>
    <property type="molecule type" value="Transcribed_RNA"/>
</dbReference>
<dbReference type="InterPro" id="IPR044759">
    <property type="entry name" value="bZIP_RF2"/>
</dbReference>